<dbReference type="GO" id="GO:0033971">
    <property type="term" value="F:hydroxyisourate hydrolase activity"/>
    <property type="evidence" value="ECO:0007669"/>
    <property type="project" value="UniProtKB-EC"/>
</dbReference>
<dbReference type="RefSeq" id="WP_130881324.1">
    <property type="nucleotide sequence ID" value="NZ_JAGIOH010000001.1"/>
</dbReference>
<organism evidence="2 3">
    <name type="scientific">Streptomyces syringium</name>
    <dbReference type="NCBI Taxonomy" id="76729"/>
    <lineage>
        <taxon>Bacteria</taxon>
        <taxon>Bacillati</taxon>
        <taxon>Actinomycetota</taxon>
        <taxon>Actinomycetes</taxon>
        <taxon>Kitasatosporales</taxon>
        <taxon>Streptomycetaceae</taxon>
        <taxon>Streptomyces</taxon>
    </lineage>
</organism>
<dbReference type="Pfam" id="PF00576">
    <property type="entry name" value="Transthyretin"/>
    <property type="match status" value="1"/>
</dbReference>
<proteinExistence type="predicted"/>
<evidence type="ECO:0000313" key="3">
    <source>
        <dbReference type="Proteomes" id="UP001519291"/>
    </source>
</evidence>
<dbReference type="InterPro" id="IPR036817">
    <property type="entry name" value="Transthyretin/HIU_hydrolase_sf"/>
</dbReference>
<dbReference type="EC" id="3.5.2.17" evidence="2"/>
<evidence type="ECO:0000313" key="2">
    <source>
        <dbReference type="EMBL" id="MBP2406188.1"/>
    </source>
</evidence>
<keyword evidence="3" id="KW-1185">Reference proteome</keyword>
<sequence length="114" mass="12251">MHIREAGVSLSVEVRDNRTGLPATGLRLSLQSRQGDVWAHVATGTVDANGHANAWPLTTAECHRLVVDAEEYFAQTGTEGLYTEASFAFRTADPADGPRILLLLTPASLSAYRA</sequence>
<feature type="domain" description="Transthyretin/hydroxyisourate hydrolase" evidence="1">
    <location>
        <begin position="10"/>
        <end position="113"/>
    </location>
</feature>
<comment type="caution">
    <text evidence="2">The sequence shown here is derived from an EMBL/GenBank/DDBJ whole genome shotgun (WGS) entry which is preliminary data.</text>
</comment>
<gene>
    <name evidence="2" type="ORF">JO379_005657</name>
</gene>
<dbReference type="GeneID" id="91572508"/>
<evidence type="ECO:0000259" key="1">
    <source>
        <dbReference type="Pfam" id="PF00576"/>
    </source>
</evidence>
<dbReference type="Gene3D" id="2.60.40.180">
    <property type="entry name" value="Transthyretin/hydroxyisourate hydrolase domain"/>
    <property type="match status" value="1"/>
</dbReference>
<keyword evidence="2" id="KW-0378">Hydrolase</keyword>
<dbReference type="EMBL" id="JAGIOH010000001">
    <property type="protein sequence ID" value="MBP2406188.1"/>
    <property type="molecule type" value="Genomic_DNA"/>
</dbReference>
<dbReference type="InterPro" id="IPR023416">
    <property type="entry name" value="Transthyretin/HIU_hydrolase_d"/>
</dbReference>
<protein>
    <submittedName>
        <fullName evidence="2">5-hydroxyisourate hydrolase</fullName>
        <ecNumber evidence="2">3.5.2.17</ecNumber>
    </submittedName>
</protein>
<dbReference type="SUPFAM" id="SSF49472">
    <property type="entry name" value="Transthyretin (synonym: prealbumin)"/>
    <property type="match status" value="1"/>
</dbReference>
<name>A0ABS4YBL5_9ACTN</name>
<reference evidence="2 3" key="1">
    <citation type="submission" date="2021-03" db="EMBL/GenBank/DDBJ databases">
        <title>Sequencing the genomes of 1000 actinobacteria strains.</title>
        <authorList>
            <person name="Klenk H.-P."/>
        </authorList>
    </citation>
    <scope>NUCLEOTIDE SEQUENCE [LARGE SCALE GENOMIC DNA]</scope>
    <source>
        <strain evidence="2 3">DSM 41480</strain>
    </source>
</reference>
<dbReference type="Proteomes" id="UP001519291">
    <property type="component" value="Unassembled WGS sequence"/>
</dbReference>
<accession>A0ABS4YBL5</accession>